<feature type="transmembrane region" description="Helical" evidence="6">
    <location>
        <begin position="64"/>
        <end position="84"/>
    </location>
</feature>
<keyword evidence="5 6" id="KW-0472">Membrane</keyword>
<feature type="transmembrane region" description="Helical" evidence="6">
    <location>
        <begin position="319"/>
        <end position="340"/>
    </location>
</feature>
<dbReference type="PANTHER" id="PTHR43791">
    <property type="entry name" value="PERMEASE-RELATED"/>
    <property type="match status" value="1"/>
</dbReference>
<keyword evidence="3 6" id="KW-0812">Transmembrane</keyword>
<sequence length="449" mass="49309">MAWVMLIFNYFDRCIIAAAKIIGIQESLHLNSTQYGIAVGILYVGLILMQVPSNMVLTMLRPSIYLPSCMMVWGIISACTGLVHKAWHLYLIRFFLGFVEAPFTVGALFLISSWYTRSELGVRSAVLLSAPLLGSAVSGPITAGLADRLEGAYSLEAWRWLFMLGGASTFVVACLSFFSLPNFPSNTHWLSPTERAVAEWRLIRDAGQVDEDVANWKDGFNMSRKDWRVYVFAAMFLLLSMASSVHNFFPSIVQTLGFGHKNTLLLAAPPYLVAIFVAVLNNWSADRTGNSSFHVVWPPAAATIGFIICAASLNTWPRYFAMILMIAGGHGANAIVLSWAQKTMIRPRVKRACTLAFINATGTLAQILTSLLYPSRAAPRYVIVMSLNSACAMGAIVLALAMRVILQHANRRLERGSDGEEVPIGDPDNAIAGIPDEEKQAARSFRYVA</sequence>
<feature type="transmembrane region" description="Helical" evidence="6">
    <location>
        <begin position="158"/>
        <end position="180"/>
    </location>
</feature>
<dbReference type="HOGENOM" id="CLU_001265_0_6_1"/>
<feature type="transmembrane region" description="Helical" evidence="6">
    <location>
        <begin position="90"/>
        <end position="112"/>
    </location>
</feature>
<feature type="transmembrane region" description="Helical" evidence="6">
    <location>
        <begin position="381"/>
        <end position="406"/>
    </location>
</feature>
<dbReference type="InterPro" id="IPR020846">
    <property type="entry name" value="MFS_dom"/>
</dbReference>
<dbReference type="InterPro" id="IPR036259">
    <property type="entry name" value="MFS_trans_sf"/>
</dbReference>
<dbReference type="Proteomes" id="UP000019478">
    <property type="component" value="Unassembled WGS sequence"/>
</dbReference>
<keyword evidence="4 6" id="KW-1133">Transmembrane helix</keyword>
<dbReference type="SUPFAM" id="SSF103473">
    <property type="entry name" value="MFS general substrate transporter"/>
    <property type="match status" value="1"/>
</dbReference>
<feature type="transmembrane region" description="Helical" evidence="6">
    <location>
        <begin position="295"/>
        <end position="313"/>
    </location>
</feature>
<feature type="transmembrane region" description="Helical" evidence="6">
    <location>
        <begin position="124"/>
        <end position="146"/>
    </location>
</feature>
<keyword evidence="9" id="KW-1185">Reference proteome</keyword>
<feature type="transmembrane region" description="Helical" evidence="6">
    <location>
        <begin position="35"/>
        <end position="52"/>
    </location>
</feature>
<dbReference type="Gene3D" id="1.20.1250.20">
    <property type="entry name" value="MFS general substrate transporter like domains"/>
    <property type="match status" value="2"/>
</dbReference>
<dbReference type="GO" id="GO:0016020">
    <property type="term" value="C:membrane"/>
    <property type="evidence" value="ECO:0007669"/>
    <property type="project" value="UniProtKB-SubCell"/>
</dbReference>
<evidence type="ECO:0000256" key="3">
    <source>
        <dbReference type="ARBA" id="ARBA00022692"/>
    </source>
</evidence>
<dbReference type="InterPro" id="IPR011701">
    <property type="entry name" value="MFS"/>
</dbReference>
<dbReference type="GO" id="GO:0022857">
    <property type="term" value="F:transmembrane transporter activity"/>
    <property type="evidence" value="ECO:0007669"/>
    <property type="project" value="InterPro"/>
</dbReference>
<feature type="domain" description="Major facilitator superfamily (MFS) profile" evidence="7">
    <location>
        <begin position="1"/>
        <end position="412"/>
    </location>
</feature>
<accession>W9YGI8</accession>
<organism evidence="8 9">
    <name type="scientific">Capronia epimyces CBS 606.96</name>
    <dbReference type="NCBI Taxonomy" id="1182542"/>
    <lineage>
        <taxon>Eukaryota</taxon>
        <taxon>Fungi</taxon>
        <taxon>Dikarya</taxon>
        <taxon>Ascomycota</taxon>
        <taxon>Pezizomycotina</taxon>
        <taxon>Eurotiomycetes</taxon>
        <taxon>Chaetothyriomycetidae</taxon>
        <taxon>Chaetothyriales</taxon>
        <taxon>Herpotrichiellaceae</taxon>
        <taxon>Capronia</taxon>
    </lineage>
</organism>
<evidence type="ECO:0000256" key="5">
    <source>
        <dbReference type="ARBA" id="ARBA00023136"/>
    </source>
</evidence>
<feature type="transmembrane region" description="Helical" evidence="6">
    <location>
        <begin position="229"/>
        <end position="249"/>
    </location>
</feature>
<feature type="transmembrane region" description="Helical" evidence="6">
    <location>
        <begin position="264"/>
        <end position="283"/>
    </location>
</feature>
<dbReference type="EMBL" id="AMGY01000001">
    <property type="protein sequence ID" value="EXJ92007.1"/>
    <property type="molecule type" value="Genomic_DNA"/>
</dbReference>
<evidence type="ECO:0000256" key="4">
    <source>
        <dbReference type="ARBA" id="ARBA00022989"/>
    </source>
</evidence>
<evidence type="ECO:0000313" key="8">
    <source>
        <dbReference type="EMBL" id="EXJ92007.1"/>
    </source>
</evidence>
<protein>
    <recommendedName>
        <fullName evidence="7">Major facilitator superfamily (MFS) profile domain-containing protein</fullName>
    </recommendedName>
</protein>
<dbReference type="eggNOG" id="KOG2533">
    <property type="taxonomic scope" value="Eukaryota"/>
</dbReference>
<dbReference type="Pfam" id="PF07690">
    <property type="entry name" value="MFS_1"/>
    <property type="match status" value="1"/>
</dbReference>
<dbReference type="FunFam" id="1.20.1250.20:FF:000057">
    <property type="entry name" value="MFS general substrate transporter"/>
    <property type="match status" value="1"/>
</dbReference>
<dbReference type="PROSITE" id="PS50850">
    <property type="entry name" value="MFS"/>
    <property type="match status" value="1"/>
</dbReference>
<name>W9YGI8_9EURO</name>
<comment type="subcellular location">
    <subcellularLocation>
        <location evidence="1">Membrane</location>
        <topology evidence="1">Multi-pass membrane protein</topology>
    </subcellularLocation>
</comment>
<evidence type="ECO:0000256" key="6">
    <source>
        <dbReference type="SAM" id="Phobius"/>
    </source>
</evidence>
<evidence type="ECO:0000259" key="7">
    <source>
        <dbReference type="PROSITE" id="PS50850"/>
    </source>
</evidence>
<dbReference type="FunFam" id="1.20.1250.20:FF:000013">
    <property type="entry name" value="MFS general substrate transporter"/>
    <property type="match status" value="1"/>
</dbReference>
<dbReference type="AlphaFoldDB" id="W9YGI8"/>
<dbReference type="OrthoDB" id="2250022at2759"/>
<feature type="transmembrane region" description="Helical" evidence="6">
    <location>
        <begin position="352"/>
        <end position="375"/>
    </location>
</feature>
<evidence type="ECO:0000256" key="2">
    <source>
        <dbReference type="ARBA" id="ARBA00022448"/>
    </source>
</evidence>
<reference evidence="8 9" key="1">
    <citation type="submission" date="2013-03" db="EMBL/GenBank/DDBJ databases">
        <title>The Genome Sequence of Capronia epimyces CBS 606.96.</title>
        <authorList>
            <consortium name="The Broad Institute Genomics Platform"/>
            <person name="Cuomo C."/>
            <person name="de Hoog S."/>
            <person name="Gorbushina A."/>
            <person name="Walker B."/>
            <person name="Young S.K."/>
            <person name="Zeng Q."/>
            <person name="Gargeya S."/>
            <person name="Fitzgerald M."/>
            <person name="Haas B."/>
            <person name="Abouelleil A."/>
            <person name="Allen A.W."/>
            <person name="Alvarado L."/>
            <person name="Arachchi H.M."/>
            <person name="Berlin A.M."/>
            <person name="Chapman S.B."/>
            <person name="Gainer-Dewar J."/>
            <person name="Goldberg J."/>
            <person name="Griggs A."/>
            <person name="Gujja S."/>
            <person name="Hansen M."/>
            <person name="Howarth C."/>
            <person name="Imamovic A."/>
            <person name="Ireland A."/>
            <person name="Larimer J."/>
            <person name="McCowan C."/>
            <person name="Murphy C."/>
            <person name="Pearson M."/>
            <person name="Poon T.W."/>
            <person name="Priest M."/>
            <person name="Roberts A."/>
            <person name="Saif S."/>
            <person name="Shea T."/>
            <person name="Sisk P."/>
            <person name="Sykes S."/>
            <person name="Wortman J."/>
            <person name="Nusbaum C."/>
            <person name="Birren B."/>
        </authorList>
    </citation>
    <scope>NUCLEOTIDE SEQUENCE [LARGE SCALE GENOMIC DNA]</scope>
    <source>
        <strain evidence="8 9">CBS 606.96</strain>
    </source>
</reference>
<dbReference type="PANTHER" id="PTHR43791:SF92">
    <property type="entry name" value="AGL026WP"/>
    <property type="match status" value="1"/>
</dbReference>
<proteinExistence type="predicted"/>
<comment type="caution">
    <text evidence="8">The sequence shown here is derived from an EMBL/GenBank/DDBJ whole genome shotgun (WGS) entry which is preliminary data.</text>
</comment>
<evidence type="ECO:0000313" key="9">
    <source>
        <dbReference type="Proteomes" id="UP000019478"/>
    </source>
</evidence>
<keyword evidence="2" id="KW-0813">Transport</keyword>
<dbReference type="RefSeq" id="XP_007728897.1">
    <property type="nucleotide sequence ID" value="XM_007730707.1"/>
</dbReference>
<gene>
    <name evidence="8" type="ORF">A1O3_00557</name>
</gene>
<evidence type="ECO:0000256" key="1">
    <source>
        <dbReference type="ARBA" id="ARBA00004141"/>
    </source>
</evidence>
<dbReference type="GeneID" id="19164697"/>